<dbReference type="Proteomes" id="UP000320300">
    <property type="component" value="Unassembled WGS sequence"/>
</dbReference>
<protein>
    <submittedName>
        <fullName evidence="1">Uncharacterized protein</fullName>
    </submittedName>
</protein>
<dbReference type="AlphaFoldDB" id="A0A521F828"/>
<name>A0A521F828_9SPHI</name>
<proteinExistence type="predicted"/>
<evidence type="ECO:0000313" key="1">
    <source>
        <dbReference type="EMBL" id="SMO92318.1"/>
    </source>
</evidence>
<evidence type="ECO:0000313" key="2">
    <source>
        <dbReference type="Proteomes" id="UP000320300"/>
    </source>
</evidence>
<dbReference type="EMBL" id="FXTN01000010">
    <property type="protein sequence ID" value="SMO92318.1"/>
    <property type="molecule type" value="Genomic_DNA"/>
</dbReference>
<reference evidence="1 2" key="1">
    <citation type="submission" date="2017-05" db="EMBL/GenBank/DDBJ databases">
        <authorList>
            <person name="Varghese N."/>
            <person name="Submissions S."/>
        </authorList>
    </citation>
    <scope>NUCLEOTIDE SEQUENCE [LARGE SCALE GENOMIC DNA]</scope>
    <source>
        <strain evidence="1 2">DSM 19036</strain>
    </source>
</reference>
<organism evidence="1 2">
    <name type="scientific">Pedobacter westerhofensis</name>
    <dbReference type="NCBI Taxonomy" id="425512"/>
    <lineage>
        <taxon>Bacteria</taxon>
        <taxon>Pseudomonadati</taxon>
        <taxon>Bacteroidota</taxon>
        <taxon>Sphingobacteriia</taxon>
        <taxon>Sphingobacteriales</taxon>
        <taxon>Sphingobacteriaceae</taxon>
        <taxon>Pedobacter</taxon>
    </lineage>
</organism>
<keyword evidence="2" id="KW-1185">Reference proteome</keyword>
<accession>A0A521F828</accession>
<gene>
    <name evidence="1" type="ORF">SAMN06265348_110281</name>
</gene>
<sequence>MNYQYTLDYRQIEIVLPKTDEGHYRIIWENRAVGYVYVSDVDAGTGKPIWNGSNNYLNLSAPEIGLYIEACGM</sequence>